<evidence type="ECO:0000313" key="2">
    <source>
        <dbReference type="EMBL" id="SHM72876.1"/>
    </source>
</evidence>
<reference evidence="3" key="1">
    <citation type="submission" date="2016-11" db="EMBL/GenBank/DDBJ databases">
        <authorList>
            <person name="Varghese N."/>
            <person name="Submissions S."/>
        </authorList>
    </citation>
    <scope>NUCLEOTIDE SEQUENCE [LARGE SCALE GENOMIC DNA]</scope>
    <source>
        <strain evidence="3">DSM 26899</strain>
    </source>
</reference>
<evidence type="ECO:0000313" key="3">
    <source>
        <dbReference type="Proteomes" id="UP000184364"/>
    </source>
</evidence>
<keyword evidence="3" id="KW-1185">Reference proteome</keyword>
<dbReference type="OrthoDB" id="1274279at2"/>
<dbReference type="RefSeq" id="WP_073298064.1">
    <property type="nucleotide sequence ID" value="NZ_FRAV01000083.1"/>
</dbReference>
<gene>
    <name evidence="2" type="ORF">SAMN05444267_10833</name>
</gene>
<protein>
    <submittedName>
        <fullName evidence="2">Uncharacterized protein</fullName>
    </submittedName>
</protein>
<keyword evidence="1" id="KW-0472">Membrane</keyword>
<dbReference type="EMBL" id="FRAV01000083">
    <property type="protein sequence ID" value="SHM72876.1"/>
    <property type="molecule type" value="Genomic_DNA"/>
</dbReference>
<keyword evidence="1" id="KW-1133">Transmembrane helix</keyword>
<proteinExistence type="predicted"/>
<organism evidence="2 3">
    <name type="scientific">Chryseobacterium polytrichastri</name>
    <dbReference type="NCBI Taxonomy" id="1302687"/>
    <lineage>
        <taxon>Bacteria</taxon>
        <taxon>Pseudomonadati</taxon>
        <taxon>Bacteroidota</taxon>
        <taxon>Flavobacteriia</taxon>
        <taxon>Flavobacteriales</taxon>
        <taxon>Weeksellaceae</taxon>
        <taxon>Chryseobacterium group</taxon>
        <taxon>Chryseobacterium</taxon>
    </lineage>
</organism>
<name>A0A1M7L6A3_9FLAO</name>
<keyword evidence="1" id="KW-0812">Transmembrane</keyword>
<sequence>MPLSIKKDAPLRFQKDLPDLLATEIEEFYGVSLNLEIENKEIVYILYKSHFGILVKRIHISLLSGMVINYSIATSFLGIRII</sequence>
<feature type="transmembrane region" description="Helical" evidence="1">
    <location>
        <begin position="58"/>
        <end position="79"/>
    </location>
</feature>
<evidence type="ECO:0000256" key="1">
    <source>
        <dbReference type="SAM" id="Phobius"/>
    </source>
</evidence>
<dbReference type="AlphaFoldDB" id="A0A1M7L6A3"/>
<dbReference type="Proteomes" id="UP000184364">
    <property type="component" value="Unassembled WGS sequence"/>
</dbReference>
<accession>A0A1M7L6A3</accession>